<dbReference type="OMA" id="SEHATFD"/>
<dbReference type="PANTHER" id="PTHR33083:SF19">
    <property type="entry name" value="OS05G0531100 PROTEIN"/>
    <property type="match status" value="1"/>
</dbReference>
<dbReference type="KEGG" id="ats:109753970"/>
<evidence type="ECO:0000256" key="2">
    <source>
        <dbReference type="SAM" id="MobiDB-lite"/>
    </source>
</evidence>
<keyword evidence="4" id="KW-1185">Reference proteome</keyword>
<feature type="region of interest" description="Disordered" evidence="2">
    <location>
        <begin position="1"/>
        <end position="89"/>
    </location>
</feature>
<evidence type="ECO:0000313" key="4">
    <source>
        <dbReference type="Proteomes" id="UP000015105"/>
    </source>
</evidence>
<protein>
    <submittedName>
        <fullName evidence="3">Uncharacterized protein</fullName>
    </submittedName>
</protein>
<dbReference type="Pfam" id="PF04520">
    <property type="entry name" value="Senescence_reg"/>
    <property type="match status" value="1"/>
</dbReference>
<comment type="similarity">
    <text evidence="1">Belongs to the senescence regulator S40 family.</text>
</comment>
<feature type="compositionally biased region" description="Low complexity" evidence="2">
    <location>
        <begin position="60"/>
        <end position="72"/>
    </location>
</feature>
<dbReference type="OrthoDB" id="672058at2759"/>
<feature type="compositionally biased region" description="Basic and acidic residues" evidence="2">
    <location>
        <begin position="77"/>
        <end position="87"/>
    </location>
</feature>
<dbReference type="Gramene" id="AET1Gv20846800.1">
    <property type="protein sequence ID" value="AET1Gv20846800.1"/>
    <property type="gene ID" value="AET1Gv20846800"/>
</dbReference>
<reference evidence="4" key="2">
    <citation type="journal article" date="2017" name="Nat. Plants">
        <title>The Aegilops tauschii genome reveals multiple impacts of transposons.</title>
        <authorList>
            <person name="Zhao G."/>
            <person name="Zou C."/>
            <person name="Li K."/>
            <person name="Wang K."/>
            <person name="Li T."/>
            <person name="Gao L."/>
            <person name="Zhang X."/>
            <person name="Wang H."/>
            <person name="Yang Z."/>
            <person name="Liu X."/>
            <person name="Jiang W."/>
            <person name="Mao L."/>
            <person name="Kong X."/>
            <person name="Jiao Y."/>
            <person name="Jia J."/>
        </authorList>
    </citation>
    <scope>NUCLEOTIDE SEQUENCE [LARGE SCALE GENOMIC DNA]</scope>
    <source>
        <strain evidence="4">cv. AL8/78</strain>
    </source>
</reference>
<dbReference type="RefSeq" id="XP_020168477.1">
    <property type="nucleotide sequence ID" value="XM_020312888.4"/>
</dbReference>
<dbReference type="GeneID" id="109753970"/>
<dbReference type="GO" id="GO:0010150">
    <property type="term" value="P:leaf senescence"/>
    <property type="evidence" value="ECO:0007669"/>
    <property type="project" value="UniProtKB-ARBA"/>
</dbReference>
<reference evidence="4" key="1">
    <citation type="journal article" date="2014" name="Science">
        <title>Ancient hybridizations among the ancestral genomes of bread wheat.</title>
        <authorList>
            <consortium name="International Wheat Genome Sequencing Consortium,"/>
            <person name="Marcussen T."/>
            <person name="Sandve S.R."/>
            <person name="Heier L."/>
            <person name="Spannagl M."/>
            <person name="Pfeifer M."/>
            <person name="Jakobsen K.S."/>
            <person name="Wulff B.B."/>
            <person name="Steuernagel B."/>
            <person name="Mayer K.F."/>
            <person name="Olsen O.A."/>
        </authorList>
    </citation>
    <scope>NUCLEOTIDE SEQUENCE [LARGE SCALE GENOMIC DNA]</scope>
    <source>
        <strain evidence="4">cv. AL8/78</strain>
    </source>
</reference>
<accession>A0A452ZMP8</accession>
<dbReference type="EnsemblPlants" id="AET1Gv20846800.1">
    <property type="protein sequence ID" value="AET1Gv20846800.1"/>
    <property type="gene ID" value="AET1Gv20846800"/>
</dbReference>
<evidence type="ECO:0000256" key="1">
    <source>
        <dbReference type="ARBA" id="ARBA00034773"/>
    </source>
</evidence>
<dbReference type="STRING" id="200361.A0A452ZMP8"/>
<reference evidence="3" key="4">
    <citation type="submission" date="2019-03" db="UniProtKB">
        <authorList>
            <consortium name="EnsemblPlants"/>
        </authorList>
    </citation>
    <scope>IDENTIFICATION</scope>
</reference>
<dbReference type="AlphaFoldDB" id="A0A452ZMP8"/>
<dbReference type="Proteomes" id="UP000015105">
    <property type="component" value="Chromosome 1D"/>
</dbReference>
<organism evidence="3 4">
    <name type="scientific">Aegilops tauschii subsp. strangulata</name>
    <name type="common">Goatgrass</name>
    <dbReference type="NCBI Taxonomy" id="200361"/>
    <lineage>
        <taxon>Eukaryota</taxon>
        <taxon>Viridiplantae</taxon>
        <taxon>Streptophyta</taxon>
        <taxon>Embryophyta</taxon>
        <taxon>Tracheophyta</taxon>
        <taxon>Spermatophyta</taxon>
        <taxon>Magnoliopsida</taxon>
        <taxon>Liliopsida</taxon>
        <taxon>Poales</taxon>
        <taxon>Poaceae</taxon>
        <taxon>BOP clade</taxon>
        <taxon>Pooideae</taxon>
        <taxon>Triticodae</taxon>
        <taxon>Triticeae</taxon>
        <taxon>Triticinae</taxon>
        <taxon>Aegilops</taxon>
    </lineage>
</organism>
<dbReference type="PANTHER" id="PTHR33083">
    <property type="entry name" value="EXPRESSED PROTEIN"/>
    <property type="match status" value="1"/>
</dbReference>
<name>A0A452ZMP8_AEGTS</name>
<dbReference type="InterPro" id="IPR007608">
    <property type="entry name" value="Senescence_reg_S40"/>
</dbReference>
<proteinExistence type="inferred from homology"/>
<sequence>MDHQELQEADVLWPQHNSDHRRDGADGDDGSNVDGDMAKLSSPELSAPVLVPRRKRRSRSWSTSDGSGSGNDDCSDGDVRCTDDAKRNVPPHVLAERRRRLAGRSTAAYSMCTGKGRTLKGRDLRNIRNLVLRMTGFIEK</sequence>
<evidence type="ECO:0000313" key="3">
    <source>
        <dbReference type="EnsemblPlants" id="AET1Gv20846800.1"/>
    </source>
</evidence>
<reference evidence="3" key="3">
    <citation type="journal article" date="2017" name="Nature">
        <title>Genome sequence of the progenitor of the wheat D genome Aegilops tauschii.</title>
        <authorList>
            <person name="Luo M.C."/>
            <person name="Gu Y.Q."/>
            <person name="Puiu D."/>
            <person name="Wang H."/>
            <person name="Twardziok S.O."/>
            <person name="Deal K.R."/>
            <person name="Huo N."/>
            <person name="Zhu T."/>
            <person name="Wang L."/>
            <person name="Wang Y."/>
            <person name="McGuire P.E."/>
            <person name="Liu S."/>
            <person name="Long H."/>
            <person name="Ramasamy R.K."/>
            <person name="Rodriguez J.C."/>
            <person name="Van S.L."/>
            <person name="Yuan L."/>
            <person name="Wang Z."/>
            <person name="Xia Z."/>
            <person name="Xiao L."/>
            <person name="Anderson O.D."/>
            <person name="Ouyang S."/>
            <person name="Liang Y."/>
            <person name="Zimin A.V."/>
            <person name="Pertea G."/>
            <person name="Qi P."/>
            <person name="Bennetzen J.L."/>
            <person name="Dai X."/>
            <person name="Dawson M.W."/>
            <person name="Muller H.G."/>
            <person name="Kugler K."/>
            <person name="Rivarola-Duarte L."/>
            <person name="Spannagl M."/>
            <person name="Mayer K.F.X."/>
            <person name="Lu F.H."/>
            <person name="Bevan M.W."/>
            <person name="Leroy P."/>
            <person name="Li P."/>
            <person name="You F.M."/>
            <person name="Sun Q."/>
            <person name="Liu Z."/>
            <person name="Lyons E."/>
            <person name="Wicker T."/>
            <person name="Salzberg S.L."/>
            <person name="Devos K.M."/>
            <person name="Dvorak J."/>
        </authorList>
    </citation>
    <scope>NUCLEOTIDE SEQUENCE [LARGE SCALE GENOMIC DNA]</scope>
    <source>
        <strain evidence="3">cv. AL8/78</strain>
    </source>
</reference>
<reference evidence="3" key="5">
    <citation type="journal article" date="2021" name="G3 (Bethesda)">
        <title>Aegilops tauschii genome assembly Aet v5.0 features greater sequence contiguity and improved annotation.</title>
        <authorList>
            <person name="Wang L."/>
            <person name="Zhu T."/>
            <person name="Rodriguez J.C."/>
            <person name="Deal K.R."/>
            <person name="Dubcovsky J."/>
            <person name="McGuire P.E."/>
            <person name="Lux T."/>
            <person name="Spannagl M."/>
            <person name="Mayer K.F.X."/>
            <person name="Baldrich P."/>
            <person name="Meyers B.C."/>
            <person name="Huo N."/>
            <person name="Gu Y.Q."/>
            <person name="Zhou H."/>
            <person name="Devos K.M."/>
            <person name="Bennetzen J.L."/>
            <person name="Unver T."/>
            <person name="Budak H."/>
            <person name="Gulick P.J."/>
            <person name="Galiba G."/>
            <person name="Kalapos B."/>
            <person name="Nelson D.R."/>
            <person name="Li P."/>
            <person name="You F.M."/>
            <person name="Luo M.C."/>
            <person name="Dvorak J."/>
        </authorList>
    </citation>
    <scope>NUCLEOTIDE SEQUENCE [LARGE SCALE GENOMIC DNA]</scope>
    <source>
        <strain evidence="3">cv. AL8/78</strain>
    </source>
</reference>